<proteinExistence type="inferred from homology"/>
<dbReference type="EMBL" id="JABRWJ010000001">
    <property type="protein sequence ID" value="NRF65729.1"/>
    <property type="molecule type" value="Genomic_DNA"/>
</dbReference>
<dbReference type="Pfam" id="PF00106">
    <property type="entry name" value="adh_short"/>
    <property type="match status" value="1"/>
</dbReference>
<keyword evidence="5" id="KW-1185">Reference proteome</keyword>
<dbReference type="Gene3D" id="3.40.50.720">
    <property type="entry name" value="NAD(P)-binding Rossmann-like Domain"/>
    <property type="match status" value="1"/>
</dbReference>
<dbReference type="RefSeq" id="WP_173120022.1">
    <property type="nucleotide sequence ID" value="NZ_JABRWJ010000001.1"/>
</dbReference>
<accession>A0ABX2EBE0</accession>
<dbReference type="InterPro" id="IPR020904">
    <property type="entry name" value="Sc_DH/Rdtase_CS"/>
</dbReference>
<dbReference type="PANTHER" id="PTHR44196:SF1">
    <property type="entry name" value="DEHYDROGENASE_REDUCTASE SDR FAMILY MEMBER 7B"/>
    <property type="match status" value="1"/>
</dbReference>
<evidence type="ECO:0000256" key="2">
    <source>
        <dbReference type="ARBA" id="ARBA00023002"/>
    </source>
</evidence>
<organism evidence="4 5">
    <name type="scientific">Pseudaquabacterium terrae</name>
    <dbReference type="NCBI Taxonomy" id="2732868"/>
    <lineage>
        <taxon>Bacteria</taxon>
        <taxon>Pseudomonadati</taxon>
        <taxon>Pseudomonadota</taxon>
        <taxon>Betaproteobacteria</taxon>
        <taxon>Burkholderiales</taxon>
        <taxon>Sphaerotilaceae</taxon>
        <taxon>Pseudaquabacterium</taxon>
    </lineage>
</organism>
<gene>
    <name evidence="4" type="ORF">HLB44_01895</name>
</gene>
<dbReference type="PROSITE" id="PS00061">
    <property type="entry name" value="ADH_SHORT"/>
    <property type="match status" value="1"/>
</dbReference>
<protein>
    <submittedName>
        <fullName evidence="4">SDR family NAD(P)-dependent oxidoreductase</fullName>
    </submittedName>
</protein>
<evidence type="ECO:0000313" key="5">
    <source>
        <dbReference type="Proteomes" id="UP000737171"/>
    </source>
</evidence>
<sequence length="277" mass="29312">MQSAFSGRSAIVTGAASGIGLGLARALAARGAKLWLVDIDAAGLERAAQALGSACQAATLDVRDAPALQALIERVAREHGRLDYVFNNAGIGIGGEASELGVAHYDRSIDVNIRGVVNGTVAAYGVMVRQRSGHIVNTASLAGLTPVPLLVPYAMTKHAVVGLSTSLRAEAALHGVRVSALCPAAVETPLLDSSNPADLPPLRWRADVRHYLERLSGPPYPADRTAEDTLRGVERNQALIIVPGRARFTAVLNRWLPGVVRWATQQALREEMKRGGR</sequence>
<dbReference type="InterPro" id="IPR002347">
    <property type="entry name" value="SDR_fam"/>
</dbReference>
<evidence type="ECO:0000256" key="3">
    <source>
        <dbReference type="RuleBase" id="RU000363"/>
    </source>
</evidence>
<evidence type="ECO:0000313" key="4">
    <source>
        <dbReference type="EMBL" id="NRF65729.1"/>
    </source>
</evidence>
<name>A0ABX2EBE0_9BURK</name>
<evidence type="ECO:0000256" key="1">
    <source>
        <dbReference type="ARBA" id="ARBA00006484"/>
    </source>
</evidence>
<dbReference type="Proteomes" id="UP000737171">
    <property type="component" value="Unassembled WGS sequence"/>
</dbReference>
<comment type="caution">
    <text evidence="4">The sequence shown here is derived from an EMBL/GenBank/DDBJ whole genome shotgun (WGS) entry which is preliminary data.</text>
</comment>
<dbReference type="InterPro" id="IPR036291">
    <property type="entry name" value="NAD(P)-bd_dom_sf"/>
</dbReference>
<keyword evidence="2" id="KW-0560">Oxidoreductase</keyword>
<dbReference type="SUPFAM" id="SSF51735">
    <property type="entry name" value="NAD(P)-binding Rossmann-fold domains"/>
    <property type="match status" value="1"/>
</dbReference>
<dbReference type="PRINTS" id="PR00080">
    <property type="entry name" value="SDRFAMILY"/>
</dbReference>
<comment type="similarity">
    <text evidence="1 3">Belongs to the short-chain dehydrogenases/reductases (SDR) family.</text>
</comment>
<dbReference type="CDD" id="cd05233">
    <property type="entry name" value="SDR_c"/>
    <property type="match status" value="1"/>
</dbReference>
<reference evidence="4 5" key="1">
    <citation type="submission" date="2020-05" db="EMBL/GenBank/DDBJ databases">
        <title>Aquincola sp. isolate from soil.</title>
        <authorList>
            <person name="Han J."/>
            <person name="Kim D.-U."/>
        </authorList>
    </citation>
    <scope>NUCLEOTIDE SEQUENCE [LARGE SCALE GENOMIC DNA]</scope>
    <source>
        <strain evidence="4 5">S2</strain>
    </source>
</reference>
<dbReference type="PANTHER" id="PTHR44196">
    <property type="entry name" value="DEHYDROGENASE/REDUCTASE SDR FAMILY MEMBER 7B"/>
    <property type="match status" value="1"/>
</dbReference>
<dbReference type="PRINTS" id="PR00081">
    <property type="entry name" value="GDHRDH"/>
</dbReference>